<reference evidence="2" key="2">
    <citation type="journal article" date="2014" name="ISME J.">
        <title>Microbial stratification in low pH oxic and suboxic macroscopic growths along an acid mine drainage.</title>
        <authorList>
            <person name="Mendez-Garcia C."/>
            <person name="Mesa V."/>
            <person name="Sprenger R.R."/>
            <person name="Richter M."/>
            <person name="Diez M.S."/>
            <person name="Solano J."/>
            <person name="Bargiela R."/>
            <person name="Golyshina O.V."/>
            <person name="Manteca A."/>
            <person name="Ramos J.L."/>
            <person name="Gallego J.R."/>
            <person name="Llorente I."/>
            <person name="Martins Dos Santos V.A."/>
            <person name="Jensen O.N."/>
            <person name="Pelaez A.I."/>
            <person name="Sanchez J."/>
            <person name="Ferrer M."/>
        </authorList>
    </citation>
    <scope>NUCLEOTIDE SEQUENCE</scope>
</reference>
<feature type="non-terminal residue" evidence="2">
    <location>
        <position position="138"/>
    </location>
</feature>
<dbReference type="InterPro" id="IPR048711">
    <property type="entry name" value="WHD_Rv2258c"/>
</dbReference>
<dbReference type="InterPro" id="IPR036388">
    <property type="entry name" value="WH-like_DNA-bd_sf"/>
</dbReference>
<dbReference type="Pfam" id="PF21320">
    <property type="entry name" value="WHD_Rv2258c"/>
    <property type="match status" value="1"/>
</dbReference>
<gene>
    <name evidence="2" type="ORF">B1A_01618</name>
</gene>
<dbReference type="InterPro" id="IPR036390">
    <property type="entry name" value="WH_DNA-bd_sf"/>
</dbReference>
<keyword evidence="2" id="KW-0808">Transferase</keyword>
<accession>T1DC38</accession>
<dbReference type="PANTHER" id="PTHR45128:SF1">
    <property type="entry name" value="S-ADENOSYLMETHIONINE-DEPENDENT METHYLTRANSFERASE RV2258C"/>
    <property type="match status" value="1"/>
</dbReference>
<comment type="caution">
    <text evidence="2">The sequence shown here is derived from an EMBL/GenBank/DDBJ whole genome shotgun (WGS) entry which is preliminary data.</text>
</comment>
<keyword evidence="2" id="KW-0489">Methyltransferase</keyword>
<dbReference type="InterPro" id="IPR053173">
    <property type="entry name" value="SAM-binding_MTase"/>
</dbReference>
<dbReference type="SUPFAM" id="SSF46785">
    <property type="entry name" value="Winged helix' DNA-binding domain"/>
    <property type="match status" value="1"/>
</dbReference>
<feature type="domain" description="S-adenosylmethionine-dependent methyltransferase Rv2258c-like winged HTH" evidence="1">
    <location>
        <begin position="13"/>
        <end position="83"/>
    </location>
</feature>
<dbReference type="GO" id="GO:0008168">
    <property type="term" value="F:methyltransferase activity"/>
    <property type="evidence" value="ECO:0007669"/>
    <property type="project" value="UniProtKB-KW"/>
</dbReference>
<dbReference type="Gene3D" id="1.10.10.10">
    <property type="entry name" value="Winged helix-like DNA-binding domain superfamily/Winged helix DNA-binding domain"/>
    <property type="match status" value="1"/>
</dbReference>
<dbReference type="PANTHER" id="PTHR45128">
    <property type="entry name" value="METHYLTRANSFERASE TYPE 11"/>
    <property type="match status" value="1"/>
</dbReference>
<proteinExistence type="predicted"/>
<dbReference type="GO" id="GO:0032259">
    <property type="term" value="P:methylation"/>
    <property type="evidence" value="ECO:0007669"/>
    <property type="project" value="UniProtKB-KW"/>
</dbReference>
<reference evidence="2" key="1">
    <citation type="submission" date="2013-08" db="EMBL/GenBank/DDBJ databases">
        <authorList>
            <person name="Mendez C."/>
            <person name="Richter M."/>
            <person name="Ferrer M."/>
            <person name="Sanchez J."/>
        </authorList>
    </citation>
    <scope>NUCLEOTIDE SEQUENCE</scope>
</reference>
<sequence length="138" mass="15125">MRRLFGGYAQTVVTQMVRLGYELGLWERLAERPCTSPELAHALGLDERPVREWLSAVTCARLVRYDPKRSVFSLGRPARECLTGPGVTNLAPGSLMATAALAAWPRILEGFRGGGVPYGAYAPTFPRAMAGLNRGRYD</sequence>
<name>T1DC38_9ZZZZ</name>
<organism evidence="2">
    <name type="scientific">mine drainage metagenome</name>
    <dbReference type="NCBI Taxonomy" id="410659"/>
    <lineage>
        <taxon>unclassified sequences</taxon>
        <taxon>metagenomes</taxon>
        <taxon>ecological metagenomes</taxon>
    </lineage>
</organism>
<dbReference type="AlphaFoldDB" id="T1DC38"/>
<evidence type="ECO:0000313" key="2">
    <source>
        <dbReference type="EMBL" id="EQD79645.1"/>
    </source>
</evidence>
<dbReference type="EMBL" id="AUZX01001227">
    <property type="protein sequence ID" value="EQD79645.1"/>
    <property type="molecule type" value="Genomic_DNA"/>
</dbReference>
<evidence type="ECO:0000259" key="1">
    <source>
        <dbReference type="Pfam" id="PF21320"/>
    </source>
</evidence>
<protein>
    <submittedName>
        <fullName evidence="2">Methyltransferase type 12</fullName>
    </submittedName>
</protein>